<keyword evidence="7 9" id="KW-0472">Membrane</keyword>
<dbReference type="Proteomes" id="UP000094296">
    <property type="component" value="Unassembled WGS sequence"/>
</dbReference>
<proteinExistence type="inferred from homology"/>
<feature type="transmembrane region" description="Helical" evidence="9">
    <location>
        <begin position="144"/>
        <end position="163"/>
    </location>
</feature>
<organism evidence="10 11">
    <name type="scientific">Desulfuribacillus alkaliarsenatis</name>
    <dbReference type="NCBI Taxonomy" id="766136"/>
    <lineage>
        <taxon>Bacteria</taxon>
        <taxon>Bacillati</taxon>
        <taxon>Bacillota</taxon>
        <taxon>Desulfuribacillia</taxon>
        <taxon>Desulfuribacillales</taxon>
        <taxon>Desulfuribacillaceae</taxon>
        <taxon>Desulfuribacillus</taxon>
    </lineage>
</organism>
<keyword evidence="5 9" id="KW-0812">Transmembrane</keyword>
<keyword evidence="4" id="KW-0997">Cell inner membrane</keyword>
<feature type="transmembrane region" description="Helical" evidence="9">
    <location>
        <begin position="75"/>
        <end position="93"/>
    </location>
</feature>
<dbReference type="Pfam" id="PF04143">
    <property type="entry name" value="Sulf_transp"/>
    <property type="match status" value="1"/>
</dbReference>
<evidence type="ECO:0000256" key="8">
    <source>
        <dbReference type="ARBA" id="ARBA00035655"/>
    </source>
</evidence>
<keyword evidence="2" id="KW-0813">Transport</keyword>
<evidence type="ECO:0000256" key="9">
    <source>
        <dbReference type="SAM" id="Phobius"/>
    </source>
</evidence>
<evidence type="ECO:0000256" key="7">
    <source>
        <dbReference type="ARBA" id="ARBA00023136"/>
    </source>
</evidence>
<dbReference type="OrthoDB" id="9794165at2"/>
<keyword evidence="3" id="KW-1003">Cell membrane</keyword>
<evidence type="ECO:0000256" key="2">
    <source>
        <dbReference type="ARBA" id="ARBA00022448"/>
    </source>
</evidence>
<gene>
    <name evidence="10" type="ORF">BHF68_14315</name>
</gene>
<dbReference type="PANTHER" id="PTHR30574:SF1">
    <property type="entry name" value="SULPHUR TRANSPORT DOMAIN-CONTAINING PROTEIN"/>
    <property type="match status" value="1"/>
</dbReference>
<dbReference type="GO" id="GO:0005886">
    <property type="term" value="C:plasma membrane"/>
    <property type="evidence" value="ECO:0007669"/>
    <property type="project" value="UniProtKB-SubCell"/>
</dbReference>
<dbReference type="PANTHER" id="PTHR30574">
    <property type="entry name" value="INNER MEMBRANE PROTEIN YEDE"/>
    <property type="match status" value="1"/>
</dbReference>
<sequence length="169" mass="18804">MPMKHLLKLEWPYLWGGIAIAVFNTFFLLLNGKPWGVTTSLTLLSAKIVDFFGLGISGWSYYMGNERYAQFINNWIIEIDLIIIIGFFAGVLISSISAKEFSWKKIRSKKQIMLAITGGFIMGYGARLASGCNVGAFIGSFSSLSLHGWVFAIASFVGVYMGIKIMYSR</sequence>
<evidence type="ECO:0000256" key="1">
    <source>
        <dbReference type="ARBA" id="ARBA00004429"/>
    </source>
</evidence>
<name>A0A1E5G3V1_9FIRM</name>
<keyword evidence="11" id="KW-1185">Reference proteome</keyword>
<evidence type="ECO:0000256" key="5">
    <source>
        <dbReference type="ARBA" id="ARBA00022692"/>
    </source>
</evidence>
<dbReference type="STRING" id="766136.BHF68_14315"/>
<evidence type="ECO:0000313" key="11">
    <source>
        <dbReference type="Proteomes" id="UP000094296"/>
    </source>
</evidence>
<dbReference type="EMBL" id="MIJE01000006">
    <property type="protein sequence ID" value="OEF97672.1"/>
    <property type="molecule type" value="Genomic_DNA"/>
</dbReference>
<evidence type="ECO:0000256" key="3">
    <source>
        <dbReference type="ARBA" id="ARBA00022475"/>
    </source>
</evidence>
<evidence type="ECO:0000256" key="4">
    <source>
        <dbReference type="ARBA" id="ARBA00022519"/>
    </source>
</evidence>
<feature type="transmembrane region" description="Helical" evidence="9">
    <location>
        <begin position="12"/>
        <end position="30"/>
    </location>
</feature>
<feature type="transmembrane region" description="Helical" evidence="9">
    <location>
        <begin position="42"/>
        <end position="63"/>
    </location>
</feature>
<evidence type="ECO:0000313" key="10">
    <source>
        <dbReference type="EMBL" id="OEF97672.1"/>
    </source>
</evidence>
<keyword evidence="6 9" id="KW-1133">Transmembrane helix</keyword>
<reference evidence="10 11" key="1">
    <citation type="submission" date="2016-09" db="EMBL/GenBank/DDBJ databases">
        <title>Draft genome sequence for the type strain of Desulfuribacillus alkaliarsenatis AHT28, an obligately anaerobic, sulfidogenic bacterium isolated from Russian soda lake sediments.</title>
        <authorList>
            <person name="Abin C.A."/>
            <person name="Hollibaugh J.T."/>
        </authorList>
    </citation>
    <scope>NUCLEOTIDE SEQUENCE [LARGE SCALE GENOMIC DNA]</scope>
    <source>
        <strain evidence="10 11">AHT28</strain>
    </source>
</reference>
<dbReference type="InterPro" id="IPR007272">
    <property type="entry name" value="Sulf_transp_TsuA/YedE"/>
</dbReference>
<protein>
    <submittedName>
        <fullName evidence="10">Uncharacterized protein</fullName>
    </submittedName>
</protein>
<comment type="caution">
    <text evidence="10">The sequence shown here is derived from an EMBL/GenBank/DDBJ whole genome shotgun (WGS) entry which is preliminary data.</text>
</comment>
<comment type="subcellular location">
    <subcellularLocation>
        <location evidence="1">Cell inner membrane</location>
        <topology evidence="1">Multi-pass membrane protein</topology>
    </subcellularLocation>
</comment>
<feature type="transmembrane region" description="Helical" evidence="9">
    <location>
        <begin position="114"/>
        <end position="138"/>
    </location>
</feature>
<accession>A0A1E5G3V1</accession>
<comment type="similarity">
    <text evidence="8">Belongs to the TsuA/YedE (TC 9.B.102) family.</text>
</comment>
<dbReference type="AlphaFoldDB" id="A0A1E5G3V1"/>
<evidence type="ECO:0000256" key="6">
    <source>
        <dbReference type="ARBA" id="ARBA00022989"/>
    </source>
</evidence>